<dbReference type="AlphaFoldDB" id="A0A284RNN6"/>
<sequence length="68" mass="7715">MVALFSLQTFDCCPQISFPCFGSRSRTQLVRQCLAAITCNRIGEKGYSVHYELLDTNTCTQTLFQRVC</sequence>
<name>A0A284RNN6_ARMOS</name>
<evidence type="ECO:0000313" key="1">
    <source>
        <dbReference type="EMBL" id="SJL10325.1"/>
    </source>
</evidence>
<protein>
    <submittedName>
        <fullName evidence="1">Uncharacterized protein</fullName>
    </submittedName>
</protein>
<proteinExistence type="predicted"/>
<dbReference type="EMBL" id="FUEG01000012">
    <property type="protein sequence ID" value="SJL10325.1"/>
    <property type="molecule type" value="Genomic_DNA"/>
</dbReference>
<gene>
    <name evidence="1" type="ORF">ARMOST_13709</name>
</gene>
<accession>A0A284RNN6</accession>
<dbReference type="Proteomes" id="UP000219338">
    <property type="component" value="Unassembled WGS sequence"/>
</dbReference>
<evidence type="ECO:0000313" key="2">
    <source>
        <dbReference type="Proteomes" id="UP000219338"/>
    </source>
</evidence>
<organism evidence="1 2">
    <name type="scientific">Armillaria ostoyae</name>
    <name type="common">Armillaria root rot fungus</name>
    <dbReference type="NCBI Taxonomy" id="47428"/>
    <lineage>
        <taxon>Eukaryota</taxon>
        <taxon>Fungi</taxon>
        <taxon>Dikarya</taxon>
        <taxon>Basidiomycota</taxon>
        <taxon>Agaricomycotina</taxon>
        <taxon>Agaricomycetes</taxon>
        <taxon>Agaricomycetidae</taxon>
        <taxon>Agaricales</taxon>
        <taxon>Marasmiineae</taxon>
        <taxon>Physalacriaceae</taxon>
        <taxon>Armillaria</taxon>
    </lineage>
</organism>
<keyword evidence="2" id="KW-1185">Reference proteome</keyword>
<reference evidence="2" key="1">
    <citation type="journal article" date="2017" name="Nat. Ecol. Evol.">
        <title>Genome expansion and lineage-specific genetic innovations in the forest pathogenic fungi Armillaria.</title>
        <authorList>
            <person name="Sipos G."/>
            <person name="Prasanna A.N."/>
            <person name="Walter M.C."/>
            <person name="O'Connor E."/>
            <person name="Balint B."/>
            <person name="Krizsan K."/>
            <person name="Kiss B."/>
            <person name="Hess J."/>
            <person name="Varga T."/>
            <person name="Slot J."/>
            <person name="Riley R."/>
            <person name="Boka B."/>
            <person name="Rigling D."/>
            <person name="Barry K."/>
            <person name="Lee J."/>
            <person name="Mihaltcheva S."/>
            <person name="LaButti K."/>
            <person name="Lipzen A."/>
            <person name="Waldron R."/>
            <person name="Moloney N.M."/>
            <person name="Sperisen C."/>
            <person name="Kredics L."/>
            <person name="Vagvoelgyi C."/>
            <person name="Patrignani A."/>
            <person name="Fitzpatrick D."/>
            <person name="Nagy I."/>
            <person name="Doyle S."/>
            <person name="Anderson J.B."/>
            <person name="Grigoriev I.V."/>
            <person name="Gueldener U."/>
            <person name="Muensterkoetter M."/>
            <person name="Nagy L.G."/>
        </authorList>
    </citation>
    <scope>NUCLEOTIDE SEQUENCE [LARGE SCALE GENOMIC DNA]</scope>
    <source>
        <strain evidence="2">C18/9</strain>
    </source>
</reference>